<evidence type="ECO:0000313" key="5">
    <source>
        <dbReference type="Proteomes" id="UP000070328"/>
    </source>
</evidence>
<organism evidence="4 5">
    <name type="scientific">Colletotrichum simmondsii</name>
    <dbReference type="NCBI Taxonomy" id="703756"/>
    <lineage>
        <taxon>Eukaryota</taxon>
        <taxon>Fungi</taxon>
        <taxon>Dikarya</taxon>
        <taxon>Ascomycota</taxon>
        <taxon>Pezizomycotina</taxon>
        <taxon>Sordariomycetes</taxon>
        <taxon>Hypocreomycetidae</taxon>
        <taxon>Glomerellales</taxon>
        <taxon>Glomerellaceae</taxon>
        <taxon>Colletotrichum</taxon>
        <taxon>Colletotrichum acutatum species complex</taxon>
    </lineage>
</organism>
<dbReference type="Gene3D" id="1.25.40.10">
    <property type="entry name" value="Tetratricopeptide repeat domain"/>
    <property type="match status" value="1"/>
</dbReference>
<evidence type="ECO:0000256" key="1">
    <source>
        <dbReference type="SAM" id="Coils"/>
    </source>
</evidence>
<dbReference type="Proteomes" id="UP000070328">
    <property type="component" value="Unassembled WGS sequence"/>
</dbReference>
<dbReference type="OrthoDB" id="9991317at2759"/>
<evidence type="ECO:0000259" key="3">
    <source>
        <dbReference type="Pfam" id="PF12770"/>
    </source>
</evidence>
<comment type="caution">
    <text evidence="4">The sequence shown here is derived from an EMBL/GenBank/DDBJ whole genome shotgun (WGS) entry which is preliminary data.</text>
</comment>
<evidence type="ECO:0000256" key="2">
    <source>
        <dbReference type="SAM" id="MobiDB-lite"/>
    </source>
</evidence>
<feature type="region of interest" description="Disordered" evidence="2">
    <location>
        <begin position="1007"/>
        <end position="1080"/>
    </location>
</feature>
<dbReference type="InterPro" id="IPR024983">
    <property type="entry name" value="CHAT_dom"/>
</dbReference>
<gene>
    <name evidence="4" type="ORF">CSIM01_09701</name>
</gene>
<keyword evidence="1" id="KW-0175">Coiled coil</keyword>
<dbReference type="EMBL" id="JFBX01000212">
    <property type="protein sequence ID" value="KXH45632.1"/>
    <property type="molecule type" value="Genomic_DNA"/>
</dbReference>
<proteinExistence type="predicted"/>
<keyword evidence="5" id="KW-1185">Reference proteome</keyword>
<feature type="domain" description="CHAT" evidence="3">
    <location>
        <begin position="729"/>
        <end position="1064"/>
    </location>
</feature>
<evidence type="ECO:0000313" key="4">
    <source>
        <dbReference type="EMBL" id="KXH45632.1"/>
    </source>
</evidence>
<feature type="coiled-coil region" evidence="1">
    <location>
        <begin position="184"/>
        <end position="211"/>
    </location>
</feature>
<dbReference type="Pfam" id="PF12770">
    <property type="entry name" value="CHAT"/>
    <property type="match status" value="1"/>
</dbReference>
<accession>A0A135TBT4</accession>
<name>A0A135TBT4_9PEZI</name>
<reference evidence="4 5" key="1">
    <citation type="submission" date="2014-02" db="EMBL/GenBank/DDBJ databases">
        <title>The genome sequence of Colletotrichum simmondsii CBS122122.</title>
        <authorList>
            <person name="Baroncelli R."/>
            <person name="Thon M.R."/>
        </authorList>
    </citation>
    <scope>NUCLEOTIDE SEQUENCE [LARGE SCALE GENOMIC DNA]</scope>
    <source>
        <strain evidence="4 5">CBS122122</strain>
    </source>
</reference>
<sequence length="1080" mass="118999">MENIPDIVEAIRQSAEVLSQYPDDSGIKQTLEKAINVARRALEQLSSVSTGSLQDFNLIIEWNEQVLSVLPEKHAFRATLLGDLSHAYYERFLITGSDGNVNDLNRAVQLAEEDVPATGPGTEQRMLALVNLNQMLQNRYDYTRDKKDINRAISVGEDAAERIPKDSRYAALILRRLAISRGKLFELTHNLDDAERALTTAEAAVKTAESQGDVPGVASGSNTLARILGRRFEQTANIDDLDRAVDVLSATVPLIPKNQIDYFVGTSYLATLLGIRYAQQGDVDDLSASISYTKSVLQLISNDETERPIQLFNLANRLVERAQYTGVLSDLDDAVDFGRQALRLVSANHPERTNWLRGLSEFLGLRFSMGSKNPQDIQEAIDLSREAAQTVDGDDIGMRAAVANVLSNLLKEKYDLYGEAADLDEAIDLLRVIIHGGLPENLPERVHLEIGLGDVLHARFDRTGDVTDLEKSREAFQRAWESRTAPLTIRIEAAVRAADVAKEQLESHDSLDPSLLLQYRTEVSSDLDRALSLLHALSPRHMQNVNKQQMLKRFAGLGAKAAAAALNAGKEASYALQQLELGRGVISGLVLDLRTDLSFLREEHSEWADELSRLRSMLDSGHSALLTTGSLESGSQARRRAEMDLEKLLTKIRSEKGFERFLMPPTVKQLMEAADPDPAVVVNVSSFRCDAFIVDKHRIKLLELPLLSLEDIQSYAKGLKDRPDSLSSVLEWLWSSAVHPVLSALGFDCPLPLDEDSWPHIWWIPVGPLNSLPLHAAGYHNKHSGETALDCVMSSYSSSLKSLLAGRRQKIPQYDSGPINALLVSMKSTPYKSPLRYAEPEVAMLEKLCPALNATPIRPVQDKVNVLEQLGSCDIFHFAGHGTSNSSDPSQSALLLRDWEKNPLTVEDLRNEKLQEKPPFLAYLSACSTGANEVLGLVDEGIHLGYACQLAGFRHVVGTLWTVSDPFCVNVARKFYETIRNEGKTDAAVHRGLHLALRELRDVQVGATTRGSGNGAVDAATPDDEREGMAIPARENVDSDDDGDDEGRAAQRSGSRKGDGVDDEEPSMNSLWVPFVHFGA</sequence>
<protein>
    <recommendedName>
        <fullName evidence="3">CHAT domain-containing protein</fullName>
    </recommendedName>
</protein>
<dbReference type="InterPro" id="IPR011990">
    <property type="entry name" value="TPR-like_helical_dom_sf"/>
</dbReference>
<dbReference type="AlphaFoldDB" id="A0A135TBT4"/>